<dbReference type="EMBL" id="JBHSIU010000019">
    <property type="protein sequence ID" value="MFC5000022.1"/>
    <property type="molecule type" value="Genomic_DNA"/>
</dbReference>
<reference evidence="10" key="1">
    <citation type="journal article" date="2019" name="Int. J. Syst. Evol. Microbiol.">
        <title>The Global Catalogue of Microorganisms (GCM) 10K type strain sequencing project: providing services to taxonomists for standard genome sequencing and annotation.</title>
        <authorList>
            <consortium name="The Broad Institute Genomics Platform"/>
            <consortium name="The Broad Institute Genome Sequencing Center for Infectious Disease"/>
            <person name="Wu L."/>
            <person name="Ma J."/>
        </authorList>
    </citation>
    <scope>NUCLEOTIDE SEQUENCE [LARGE SCALE GENOMIC DNA]</scope>
    <source>
        <strain evidence="10">CGMCC 4.7152</strain>
    </source>
</reference>
<dbReference type="RefSeq" id="WP_380116578.1">
    <property type="nucleotide sequence ID" value="NZ_JBHSIU010000019.1"/>
</dbReference>
<evidence type="ECO:0000256" key="1">
    <source>
        <dbReference type="ARBA" id="ARBA00001915"/>
    </source>
</evidence>
<evidence type="ECO:0000256" key="6">
    <source>
        <dbReference type="ARBA" id="ARBA00093780"/>
    </source>
</evidence>
<gene>
    <name evidence="9" type="ORF">ACFPIJ_19560</name>
</gene>
<proteinExistence type="inferred from homology"/>
<evidence type="ECO:0000256" key="4">
    <source>
        <dbReference type="ARBA" id="ARBA00023004"/>
    </source>
</evidence>
<evidence type="ECO:0000259" key="8">
    <source>
        <dbReference type="Pfam" id="PF26519"/>
    </source>
</evidence>
<evidence type="ECO:0000256" key="2">
    <source>
        <dbReference type="ARBA" id="ARBA00022723"/>
    </source>
</evidence>
<evidence type="ECO:0000256" key="3">
    <source>
        <dbReference type="ARBA" id="ARBA00022756"/>
    </source>
</evidence>
<dbReference type="InterPro" id="IPR058605">
    <property type="entry name" value="BsaP_C"/>
</dbReference>
<protein>
    <recommendedName>
        <fullName evidence="7">Biotin synthase auxiliary protein</fullName>
    </recommendedName>
</protein>
<feature type="domain" description="Biotin synthase auxiliary protein C-terminal" evidence="8">
    <location>
        <begin position="53"/>
        <end position="74"/>
    </location>
</feature>
<accession>A0ABV9VVC0</accession>
<comment type="caution">
    <text evidence="9">The sequence shown here is derived from an EMBL/GenBank/DDBJ whole genome shotgun (WGS) entry which is preliminary data.</text>
</comment>
<evidence type="ECO:0000256" key="7">
    <source>
        <dbReference type="ARBA" id="ARBA00093796"/>
    </source>
</evidence>
<evidence type="ECO:0000313" key="9">
    <source>
        <dbReference type="EMBL" id="MFC5000022.1"/>
    </source>
</evidence>
<comment type="similarity">
    <text evidence="6">Belongs to the BsaP family.</text>
</comment>
<comment type="function">
    <text evidence="5">Required for the activity of the biotin synthase BioB.</text>
</comment>
<evidence type="ECO:0000256" key="5">
    <source>
        <dbReference type="ARBA" id="ARBA00093761"/>
    </source>
</evidence>
<comment type="cofactor">
    <cofactor evidence="1">
        <name>iron-sulfur cluster</name>
        <dbReference type="ChEBI" id="CHEBI:30408"/>
    </cofactor>
</comment>
<keyword evidence="3" id="KW-0093">Biotin biosynthesis</keyword>
<dbReference type="Pfam" id="PF26519">
    <property type="entry name" value="BsaP"/>
    <property type="match status" value="1"/>
</dbReference>
<name>A0ABV9VVC0_9ACTN</name>
<dbReference type="Proteomes" id="UP001595912">
    <property type="component" value="Unassembled WGS sequence"/>
</dbReference>
<keyword evidence="10" id="KW-1185">Reference proteome</keyword>
<organism evidence="9 10">
    <name type="scientific">Dactylosporangium cerinum</name>
    <dbReference type="NCBI Taxonomy" id="1434730"/>
    <lineage>
        <taxon>Bacteria</taxon>
        <taxon>Bacillati</taxon>
        <taxon>Actinomycetota</taxon>
        <taxon>Actinomycetes</taxon>
        <taxon>Micromonosporales</taxon>
        <taxon>Micromonosporaceae</taxon>
        <taxon>Dactylosporangium</taxon>
    </lineage>
</organism>
<keyword evidence="2" id="KW-0479">Metal-binding</keyword>
<evidence type="ECO:0000313" key="10">
    <source>
        <dbReference type="Proteomes" id="UP001595912"/>
    </source>
</evidence>
<sequence length="74" mass="7890">MNAPDGTDTAVWCDRCGEPLTTAAPPGPAPHAACAAARELEPPRFCPRCRRRMKVQVLPKGWSATCVEHGTTSS</sequence>
<keyword evidence="4" id="KW-0408">Iron</keyword>